<name>A0A238WDW8_9FLAO</name>
<organism evidence="1 2">
    <name type="scientific">Dokdonia pacifica</name>
    <dbReference type="NCBI Taxonomy" id="1627892"/>
    <lineage>
        <taxon>Bacteria</taxon>
        <taxon>Pseudomonadati</taxon>
        <taxon>Bacteroidota</taxon>
        <taxon>Flavobacteriia</taxon>
        <taxon>Flavobacteriales</taxon>
        <taxon>Flavobacteriaceae</taxon>
        <taxon>Dokdonia</taxon>
    </lineage>
</organism>
<evidence type="ECO:0008006" key="3">
    <source>
        <dbReference type="Google" id="ProtNLM"/>
    </source>
</evidence>
<evidence type="ECO:0000313" key="2">
    <source>
        <dbReference type="Proteomes" id="UP000198379"/>
    </source>
</evidence>
<dbReference type="RefSeq" id="WP_089370284.1">
    <property type="nucleotide sequence ID" value="NZ_BMEP01000003.1"/>
</dbReference>
<keyword evidence="2" id="KW-1185">Reference proteome</keyword>
<evidence type="ECO:0000313" key="1">
    <source>
        <dbReference type="EMBL" id="SNR44755.1"/>
    </source>
</evidence>
<dbReference type="PROSITE" id="PS51257">
    <property type="entry name" value="PROKAR_LIPOPROTEIN"/>
    <property type="match status" value="1"/>
</dbReference>
<dbReference type="Gene3D" id="2.30.30.40">
    <property type="entry name" value="SH3 Domains"/>
    <property type="match status" value="1"/>
</dbReference>
<proteinExistence type="predicted"/>
<dbReference type="EMBL" id="FZNY01000001">
    <property type="protein sequence ID" value="SNR44755.1"/>
    <property type="molecule type" value="Genomic_DNA"/>
</dbReference>
<reference evidence="1 2" key="1">
    <citation type="submission" date="2017-06" db="EMBL/GenBank/DDBJ databases">
        <authorList>
            <person name="Kim H.J."/>
            <person name="Triplett B.A."/>
        </authorList>
    </citation>
    <scope>NUCLEOTIDE SEQUENCE [LARGE SCALE GENOMIC DNA]</scope>
    <source>
        <strain evidence="1 2">DSM 25597</strain>
    </source>
</reference>
<gene>
    <name evidence="1" type="ORF">SAMN06265376_101982</name>
</gene>
<sequence length="269" mass="29584">MKIIITTIAAATILLTSCTNTQKEVTPKKDATTSEKKSDIASEKPLLAQLDTPTEAPVASVFYVNATSGLSLRSGTNLRSKKILTLPYGSQIKHLSSPEHTTMTIAGITGDMIEVEYQGARGFVFDGYLTRLAPPQEGESVEGYAKRISTKDHTVKVTKIKNPKGEAFGITTRIELPASTWTEAYRITKELFDLPKSLQPDLVSKKKSEIVANSNKREKTFKDEIAVNRGTTSEITSIVYSYQLRGYSRSVTIAKDKKGFIVKEVEVSK</sequence>
<accession>A0A238WDW8</accession>
<dbReference type="Proteomes" id="UP000198379">
    <property type="component" value="Unassembled WGS sequence"/>
</dbReference>
<dbReference type="AlphaFoldDB" id="A0A238WDW8"/>
<protein>
    <recommendedName>
        <fullName evidence="3">SH3 domain-containing protein</fullName>
    </recommendedName>
</protein>
<dbReference type="OrthoDB" id="1427840at2"/>